<accession>A0ACA9R6F4</accession>
<reference evidence="1" key="1">
    <citation type="submission" date="2021-06" db="EMBL/GenBank/DDBJ databases">
        <authorList>
            <person name="Kallberg Y."/>
            <person name="Tangrot J."/>
            <person name="Rosling A."/>
        </authorList>
    </citation>
    <scope>NUCLEOTIDE SEQUENCE</scope>
    <source>
        <strain evidence="1">28 12/20/2015</strain>
    </source>
</reference>
<keyword evidence="2" id="KW-1185">Reference proteome</keyword>
<sequence length="56" mass="6666">RHITSRWVFALECSGERSVSEKRCSENNLLRTFRFLENDELLDVLDINGWRLVLVE</sequence>
<dbReference type="EMBL" id="CAJVPW010059181">
    <property type="protein sequence ID" value="CAG8779137.1"/>
    <property type="molecule type" value="Genomic_DNA"/>
</dbReference>
<evidence type="ECO:0000313" key="1">
    <source>
        <dbReference type="EMBL" id="CAG8779137.1"/>
    </source>
</evidence>
<proteinExistence type="predicted"/>
<feature type="non-terminal residue" evidence="1">
    <location>
        <position position="1"/>
    </location>
</feature>
<gene>
    <name evidence="1" type="ORF">SPELUC_LOCUS16278</name>
</gene>
<feature type="non-terminal residue" evidence="1">
    <location>
        <position position="56"/>
    </location>
</feature>
<dbReference type="Proteomes" id="UP000789366">
    <property type="component" value="Unassembled WGS sequence"/>
</dbReference>
<evidence type="ECO:0000313" key="2">
    <source>
        <dbReference type="Proteomes" id="UP000789366"/>
    </source>
</evidence>
<organism evidence="1 2">
    <name type="scientific">Cetraspora pellucida</name>
    <dbReference type="NCBI Taxonomy" id="1433469"/>
    <lineage>
        <taxon>Eukaryota</taxon>
        <taxon>Fungi</taxon>
        <taxon>Fungi incertae sedis</taxon>
        <taxon>Mucoromycota</taxon>
        <taxon>Glomeromycotina</taxon>
        <taxon>Glomeromycetes</taxon>
        <taxon>Diversisporales</taxon>
        <taxon>Gigasporaceae</taxon>
        <taxon>Cetraspora</taxon>
    </lineage>
</organism>
<name>A0ACA9R6F4_9GLOM</name>
<comment type="caution">
    <text evidence="1">The sequence shown here is derived from an EMBL/GenBank/DDBJ whole genome shotgun (WGS) entry which is preliminary data.</text>
</comment>
<protein>
    <submittedName>
        <fullName evidence="1">11690_t:CDS:1</fullName>
    </submittedName>
</protein>